<feature type="compositionally biased region" description="Basic and acidic residues" evidence="1">
    <location>
        <begin position="124"/>
        <end position="136"/>
    </location>
</feature>
<feature type="region of interest" description="Disordered" evidence="1">
    <location>
        <begin position="109"/>
        <end position="202"/>
    </location>
</feature>
<gene>
    <name evidence="2" type="ORF">JRQ81_004651</name>
</gene>
<reference evidence="2" key="1">
    <citation type="journal article" date="2023" name="DNA Res.">
        <title>Chromosome-level genome assembly of Phrynocephalus forsythii using third-generation DNA sequencing and Hi-C analysis.</title>
        <authorList>
            <person name="Qi Y."/>
            <person name="Zhao W."/>
            <person name="Zhao Y."/>
            <person name="Niu C."/>
            <person name="Cao S."/>
            <person name="Zhang Y."/>
        </authorList>
    </citation>
    <scope>NUCLEOTIDE SEQUENCE</scope>
    <source>
        <tissue evidence="2">Muscle</tissue>
    </source>
</reference>
<feature type="region of interest" description="Disordered" evidence="1">
    <location>
        <begin position="227"/>
        <end position="299"/>
    </location>
</feature>
<feature type="region of interest" description="Disordered" evidence="1">
    <location>
        <begin position="1"/>
        <end position="36"/>
    </location>
</feature>
<accession>A0A9Q0XHJ8</accession>
<feature type="compositionally biased region" description="Basic residues" evidence="1">
    <location>
        <begin position="58"/>
        <end position="77"/>
    </location>
</feature>
<feature type="region of interest" description="Disordered" evidence="1">
    <location>
        <begin position="55"/>
        <end position="83"/>
    </location>
</feature>
<dbReference type="Proteomes" id="UP001142489">
    <property type="component" value="Unassembled WGS sequence"/>
</dbReference>
<dbReference type="EMBL" id="JAPFRF010000012">
    <property type="protein sequence ID" value="KAJ7313358.1"/>
    <property type="molecule type" value="Genomic_DNA"/>
</dbReference>
<dbReference type="AlphaFoldDB" id="A0A9Q0XHJ8"/>
<protein>
    <submittedName>
        <fullName evidence="2">Uncharacterized protein</fullName>
    </submittedName>
</protein>
<sequence length="299" mass="31565">MPAKGGVASVKPLWTAPCPPFSAAEAEGSPRPPLAAPLQVPVLLDPLSLLEGEEGGWSRRRRRRRRISQGARRRRGRSPLQVPVAPSRSIGVAITGLEKATCLLGTFRCQSGPRGRAGGRSQAKPRDLGWGEKEHWSANSRRGRGQRLTLHPTSSKAKAAPSSEPLLSPPNPRPCLAGCGSGREGGNQPGPRGGGGKKRFLHAAPGGGQCILPPSVPSFLPSFFFPHSGLAPPRPARQRKARQGGPGRRGPPPRSFPPPRRPPSPQPVHRRHRTPPAAAPSFSHPPELSPAAAAPPPAL</sequence>
<feature type="compositionally biased region" description="Gly residues" evidence="1">
    <location>
        <begin position="179"/>
        <end position="194"/>
    </location>
</feature>
<organism evidence="2 3">
    <name type="scientific">Phrynocephalus forsythii</name>
    <dbReference type="NCBI Taxonomy" id="171643"/>
    <lineage>
        <taxon>Eukaryota</taxon>
        <taxon>Metazoa</taxon>
        <taxon>Chordata</taxon>
        <taxon>Craniata</taxon>
        <taxon>Vertebrata</taxon>
        <taxon>Euteleostomi</taxon>
        <taxon>Lepidosauria</taxon>
        <taxon>Squamata</taxon>
        <taxon>Bifurcata</taxon>
        <taxon>Unidentata</taxon>
        <taxon>Episquamata</taxon>
        <taxon>Toxicofera</taxon>
        <taxon>Iguania</taxon>
        <taxon>Acrodonta</taxon>
        <taxon>Agamidae</taxon>
        <taxon>Agaminae</taxon>
        <taxon>Phrynocephalus</taxon>
    </lineage>
</organism>
<feature type="compositionally biased region" description="Low complexity" evidence="1">
    <location>
        <begin position="154"/>
        <end position="166"/>
    </location>
</feature>
<proteinExistence type="predicted"/>
<keyword evidence="3" id="KW-1185">Reference proteome</keyword>
<name>A0A9Q0XHJ8_9SAUR</name>
<comment type="caution">
    <text evidence="2">The sequence shown here is derived from an EMBL/GenBank/DDBJ whole genome shotgun (WGS) entry which is preliminary data.</text>
</comment>
<evidence type="ECO:0000313" key="2">
    <source>
        <dbReference type="EMBL" id="KAJ7313358.1"/>
    </source>
</evidence>
<evidence type="ECO:0000313" key="3">
    <source>
        <dbReference type="Proteomes" id="UP001142489"/>
    </source>
</evidence>
<evidence type="ECO:0000256" key="1">
    <source>
        <dbReference type="SAM" id="MobiDB-lite"/>
    </source>
</evidence>
<feature type="compositionally biased region" description="Pro residues" evidence="1">
    <location>
        <begin position="249"/>
        <end position="266"/>
    </location>
</feature>